<accession>A0ABD6TME0</accession>
<sequence>MHVELYMIFVQYDHSVAPQQGLLPISSISIGDKIAPENDQEWVIPNHYRNQNESIMRQIGIRFVDKGRHVKAVSITSPDEMFSNSYVYHSEENIWFEPTRFSTKKRKHYYLYETDSILTGITNAGTAKLSCDEDGQARDFATIHFVPSSLSIEDYEDMIADLYRIHEDFVRDDRNIAKVAIKSNKVVMELQEQLRKLTSAIKQINVSPHATLKLYTTKKKPQNSGRFDLRMEIEQYINPGKPNYRSRELKPVVATFENKLIKQMLEDLIHYATVKGSDQTMTKVLLRNVLNEREAHFRKSDLEIQRLLGSVEMVEDLNTYNRVHSKLMRDIQPYLEEERQIREDVKAKANFISSPNGQIPSTYVELTLAMNGLFTESNSYYHHQSDEGMTAQLKYDRRETQLKVQSYIVPTQFDQPKIPNSHFGTLQLISGHAQSHIRFYKAFCEEAQLKSVDEAKMIHICGFMRPQPNGVDAVAMQIPNSIYRNYSFNFVHISSIRVDGNEITVPAGKNDLLAFLDKELPVKMQGAEQSEAAFMRLKQLEQLQKFTKQKENIHSDAEKYDELREAAQALLELPLFSSLVLKERLPVKPTQVFMHNPSYRVAWQALQQIKHELSASLFVKQHQRQISTGKVEQIFEVWTLYKIIHILTKEMGWKIDGYKDITSCLDQYMMEGSTQGLQNFSAILRWEHCQVELYYEPRIHLTPRGYLTPDFVLKFKMYDRTMGLVILDAKYRNYESQGTGKWKEDVVDIAIKKYGHMHPIEPKWQVPILASCILHSDVVISENAEDKYNPYHAMYNEALFKTNLCNEEAHKYGSIYMVPSMTHVFKNWFRLIMEYHLGEYKVCWYCGEAKEVHERQLLTQAGYPKYYYTCKSCNEFWVKVHCRSNHHKLIKHMNNYHLQVESRRKWYVVCPSCGDGRPRFIGNPIVTISF</sequence>
<dbReference type="Proteomes" id="UP000225062">
    <property type="component" value="Unassembled WGS sequence"/>
</dbReference>
<dbReference type="RefSeq" id="WP_098149717.1">
    <property type="nucleotide sequence ID" value="NZ_NUBB01000012.1"/>
</dbReference>
<organism evidence="2 3">
    <name type="scientific">Bacillus wiedmannii</name>
    <dbReference type="NCBI Taxonomy" id="1890302"/>
    <lineage>
        <taxon>Bacteria</taxon>
        <taxon>Bacillati</taxon>
        <taxon>Bacillota</taxon>
        <taxon>Bacilli</taxon>
        <taxon>Bacillales</taxon>
        <taxon>Bacillaceae</taxon>
        <taxon>Bacillus</taxon>
        <taxon>Bacillus cereus group</taxon>
    </lineage>
</organism>
<reference evidence="2 3" key="1">
    <citation type="submission" date="2017-09" db="EMBL/GenBank/DDBJ databases">
        <title>Large-scale bioinformatics analysis of Bacillus genomes uncovers conserved roles of natural products in bacterial physiology.</title>
        <authorList>
            <consortium name="Agbiome Team Llc"/>
            <person name="Bleich R.M."/>
            <person name="Grubbs K.J."/>
            <person name="Santa Maria K.C."/>
            <person name="Allen S.E."/>
            <person name="Farag S."/>
            <person name="Shank E.A."/>
            <person name="Bowers A."/>
        </authorList>
    </citation>
    <scope>NUCLEOTIDE SEQUENCE [LARGE SCALE GENOMIC DNA]</scope>
    <source>
        <strain evidence="2 3">AFS032503</strain>
    </source>
</reference>
<dbReference type="InterPro" id="IPR013087">
    <property type="entry name" value="Znf_C2H2_type"/>
</dbReference>
<dbReference type="AlphaFoldDB" id="A0ABD6TME0"/>
<comment type="caution">
    <text evidence="2">The sequence shown here is derived from an EMBL/GenBank/DDBJ whole genome shotgun (WGS) entry which is preliminary data.</text>
</comment>
<dbReference type="EMBL" id="NUUI01000031">
    <property type="protein sequence ID" value="PHG19450.1"/>
    <property type="molecule type" value="Genomic_DNA"/>
</dbReference>
<dbReference type="InterPro" id="IPR007505">
    <property type="entry name" value="PDDEXK_7"/>
</dbReference>
<dbReference type="Pfam" id="PF04411">
    <property type="entry name" value="PDDEXK_7"/>
    <property type="match status" value="1"/>
</dbReference>
<dbReference type="PROSITE" id="PS00028">
    <property type="entry name" value="ZINC_FINGER_C2H2_1"/>
    <property type="match status" value="1"/>
</dbReference>
<evidence type="ECO:0000259" key="1">
    <source>
        <dbReference type="PROSITE" id="PS00028"/>
    </source>
</evidence>
<name>A0ABD6TME0_9BACI</name>
<protein>
    <recommendedName>
        <fullName evidence="1">C2H2-type domain-containing protein</fullName>
    </recommendedName>
</protein>
<evidence type="ECO:0000313" key="2">
    <source>
        <dbReference type="EMBL" id="PHG19450.1"/>
    </source>
</evidence>
<evidence type="ECO:0000313" key="3">
    <source>
        <dbReference type="Proteomes" id="UP000225062"/>
    </source>
</evidence>
<proteinExistence type="predicted"/>
<gene>
    <name evidence="2" type="ORF">COI74_17955</name>
</gene>
<feature type="domain" description="C2H2-type" evidence="1">
    <location>
        <begin position="870"/>
        <end position="892"/>
    </location>
</feature>